<feature type="compositionally biased region" description="Basic and acidic residues" evidence="5">
    <location>
        <begin position="1"/>
        <end position="11"/>
    </location>
</feature>
<comment type="similarity">
    <text evidence="3">Belongs to the NHP6 family.</text>
</comment>
<dbReference type="SMART" id="SM00398">
    <property type="entry name" value="HMG"/>
    <property type="match status" value="1"/>
</dbReference>
<evidence type="ECO:0000256" key="5">
    <source>
        <dbReference type="SAM" id="MobiDB-lite"/>
    </source>
</evidence>
<dbReference type="FunFam" id="1.10.30.10:FF:000016">
    <property type="entry name" value="FACT complex subunit SSRP1"/>
    <property type="match status" value="1"/>
</dbReference>
<dbReference type="EMBL" id="MCGE01000030">
    <property type="protein sequence ID" value="ORZ08608.1"/>
    <property type="molecule type" value="Genomic_DNA"/>
</dbReference>
<dbReference type="PANTHER" id="PTHR48112">
    <property type="entry name" value="HIGH MOBILITY GROUP PROTEIN DSP1"/>
    <property type="match status" value="1"/>
</dbReference>
<dbReference type="AlphaFoldDB" id="A0A1X2I3S5"/>
<dbReference type="SUPFAM" id="SSF47095">
    <property type="entry name" value="HMG-box"/>
    <property type="match status" value="1"/>
</dbReference>
<dbReference type="Proteomes" id="UP000193560">
    <property type="component" value="Unassembled WGS sequence"/>
</dbReference>
<feature type="region of interest" description="Disordered" evidence="5">
    <location>
        <begin position="63"/>
        <end position="95"/>
    </location>
</feature>
<comment type="caution">
    <text evidence="7">The sequence shown here is derived from an EMBL/GenBank/DDBJ whole genome shotgun (WGS) entry which is preliminary data.</text>
</comment>
<dbReference type="InterPro" id="IPR036910">
    <property type="entry name" value="HMG_box_dom_sf"/>
</dbReference>
<reference evidence="7 8" key="1">
    <citation type="submission" date="2016-07" db="EMBL/GenBank/DDBJ databases">
        <title>Pervasive Adenine N6-methylation of Active Genes in Fungi.</title>
        <authorList>
            <consortium name="DOE Joint Genome Institute"/>
            <person name="Mondo S.J."/>
            <person name="Dannebaum R.O."/>
            <person name="Kuo R.C."/>
            <person name="Labutti K."/>
            <person name="Haridas S."/>
            <person name="Kuo A."/>
            <person name="Salamov A."/>
            <person name="Ahrendt S.R."/>
            <person name="Lipzen A."/>
            <person name="Sullivan W."/>
            <person name="Andreopoulos W.B."/>
            <person name="Clum A."/>
            <person name="Lindquist E."/>
            <person name="Daum C."/>
            <person name="Ramamoorthy G.K."/>
            <person name="Gryganskyi A."/>
            <person name="Culley D."/>
            <person name="Magnuson J.K."/>
            <person name="James T.Y."/>
            <person name="O'Malley M.A."/>
            <person name="Stajich J.E."/>
            <person name="Spatafora J.W."/>
            <person name="Visel A."/>
            <person name="Grigoriev I.V."/>
        </authorList>
    </citation>
    <scope>NUCLEOTIDE SEQUENCE [LARGE SCALE GENOMIC DNA]</scope>
    <source>
        <strain evidence="7 8">NRRL 1336</strain>
    </source>
</reference>
<evidence type="ECO:0000256" key="1">
    <source>
        <dbReference type="ARBA" id="ARBA00023125"/>
    </source>
</evidence>
<dbReference type="GO" id="GO:0005634">
    <property type="term" value="C:nucleus"/>
    <property type="evidence" value="ECO:0007669"/>
    <property type="project" value="UniProtKB-UniRule"/>
</dbReference>
<dbReference type="InterPro" id="IPR050342">
    <property type="entry name" value="HMGB"/>
</dbReference>
<keyword evidence="8" id="KW-1185">Reference proteome</keyword>
<dbReference type="PRINTS" id="PR00886">
    <property type="entry name" value="HIGHMOBLTY12"/>
</dbReference>
<name>A0A1X2I3S5_9FUNG</name>
<feature type="domain" description="HMG box" evidence="6">
    <location>
        <begin position="23"/>
        <end position="91"/>
    </location>
</feature>
<sequence>MAKDTKKDTKVSAKRQKKDPNAPKRGLSAYMFFSQANRNKVKEENPDATFGQLGKILGQKWKEMSDEEKKPYHHQAEKDKARYEAEKAKTVSHDI</sequence>
<dbReference type="InterPro" id="IPR009071">
    <property type="entry name" value="HMG_box_dom"/>
</dbReference>
<evidence type="ECO:0000256" key="3">
    <source>
        <dbReference type="ARBA" id="ARBA00043963"/>
    </source>
</evidence>
<evidence type="ECO:0000259" key="6">
    <source>
        <dbReference type="PROSITE" id="PS50118"/>
    </source>
</evidence>
<accession>A0A1X2I3S5</accession>
<evidence type="ECO:0000313" key="7">
    <source>
        <dbReference type="EMBL" id="ORZ08608.1"/>
    </source>
</evidence>
<protein>
    <submittedName>
        <fullName evidence="7">Non-histone chromosomal protein 6</fullName>
    </submittedName>
</protein>
<gene>
    <name evidence="7" type="ORF">BCR42DRAFT_359498</name>
</gene>
<dbReference type="OrthoDB" id="1919336at2759"/>
<dbReference type="CDD" id="cd01390">
    <property type="entry name" value="HMG-box_NHP6-like"/>
    <property type="match status" value="1"/>
</dbReference>
<organism evidence="7 8">
    <name type="scientific">Absidia repens</name>
    <dbReference type="NCBI Taxonomy" id="90262"/>
    <lineage>
        <taxon>Eukaryota</taxon>
        <taxon>Fungi</taxon>
        <taxon>Fungi incertae sedis</taxon>
        <taxon>Mucoromycota</taxon>
        <taxon>Mucoromycotina</taxon>
        <taxon>Mucoromycetes</taxon>
        <taxon>Mucorales</taxon>
        <taxon>Cunninghamellaceae</taxon>
        <taxon>Absidia</taxon>
    </lineage>
</organism>
<dbReference type="Pfam" id="PF00505">
    <property type="entry name" value="HMG_box"/>
    <property type="match status" value="1"/>
</dbReference>
<dbReference type="GO" id="GO:0003677">
    <property type="term" value="F:DNA binding"/>
    <property type="evidence" value="ECO:0007669"/>
    <property type="project" value="UniProtKB-UniRule"/>
</dbReference>
<dbReference type="PROSITE" id="PS50118">
    <property type="entry name" value="HMG_BOX_2"/>
    <property type="match status" value="1"/>
</dbReference>
<feature type="region of interest" description="Disordered" evidence="5">
    <location>
        <begin position="1"/>
        <end position="27"/>
    </location>
</feature>
<dbReference type="STRING" id="90262.A0A1X2I3S5"/>
<feature type="DNA-binding region" description="HMG box" evidence="4">
    <location>
        <begin position="23"/>
        <end position="91"/>
    </location>
</feature>
<proteinExistence type="inferred from homology"/>
<dbReference type="Gene3D" id="1.10.30.10">
    <property type="entry name" value="High mobility group box domain"/>
    <property type="match status" value="1"/>
</dbReference>
<evidence type="ECO:0000256" key="4">
    <source>
        <dbReference type="PROSITE-ProRule" id="PRU00267"/>
    </source>
</evidence>
<keyword evidence="2 4" id="KW-0539">Nucleus</keyword>
<keyword evidence="1 4" id="KW-0238">DNA-binding</keyword>
<evidence type="ECO:0000256" key="2">
    <source>
        <dbReference type="ARBA" id="ARBA00023242"/>
    </source>
</evidence>
<dbReference type="PANTHER" id="PTHR48112:SF22">
    <property type="entry name" value="MITOCHONDRIAL TRANSCRIPTION FACTOR A, ISOFORM B"/>
    <property type="match status" value="1"/>
</dbReference>
<evidence type="ECO:0000313" key="8">
    <source>
        <dbReference type="Proteomes" id="UP000193560"/>
    </source>
</evidence>